<evidence type="ECO:0000313" key="3">
    <source>
        <dbReference type="Proteomes" id="UP001162483"/>
    </source>
</evidence>
<evidence type="ECO:0000256" key="1">
    <source>
        <dbReference type="SAM" id="MobiDB-lite"/>
    </source>
</evidence>
<accession>A0ABN9EM24</accession>
<dbReference type="EMBL" id="CATNWA010015693">
    <property type="protein sequence ID" value="CAI9585849.1"/>
    <property type="molecule type" value="Genomic_DNA"/>
</dbReference>
<dbReference type="Proteomes" id="UP001162483">
    <property type="component" value="Unassembled WGS sequence"/>
</dbReference>
<name>A0ABN9EM24_9NEOB</name>
<evidence type="ECO:0000313" key="2">
    <source>
        <dbReference type="EMBL" id="CAI9585849.1"/>
    </source>
</evidence>
<feature type="region of interest" description="Disordered" evidence="1">
    <location>
        <begin position="1"/>
        <end position="50"/>
    </location>
</feature>
<sequence>MSDNMQRSGRGGNVLGASRRYWQQRKGSRDSSIRSQRPVLPVSSSGRVSTDNPAVIDWLARSSSSSQVTSDTLQPTVGGYVRDTHTVSWHGPGPSPLKSSRVLYALPCPLLFPHQAKYRMLWAQPHCTVRKS</sequence>
<protein>
    <submittedName>
        <fullName evidence="2">Uncharacterized protein</fullName>
    </submittedName>
</protein>
<proteinExistence type="predicted"/>
<comment type="caution">
    <text evidence="2">The sequence shown here is derived from an EMBL/GenBank/DDBJ whole genome shotgun (WGS) entry which is preliminary data.</text>
</comment>
<reference evidence="2" key="1">
    <citation type="submission" date="2023-05" db="EMBL/GenBank/DDBJ databases">
        <authorList>
            <person name="Stuckert A."/>
        </authorList>
    </citation>
    <scope>NUCLEOTIDE SEQUENCE</scope>
</reference>
<organism evidence="2 3">
    <name type="scientific">Staurois parvus</name>
    <dbReference type="NCBI Taxonomy" id="386267"/>
    <lineage>
        <taxon>Eukaryota</taxon>
        <taxon>Metazoa</taxon>
        <taxon>Chordata</taxon>
        <taxon>Craniata</taxon>
        <taxon>Vertebrata</taxon>
        <taxon>Euteleostomi</taxon>
        <taxon>Amphibia</taxon>
        <taxon>Batrachia</taxon>
        <taxon>Anura</taxon>
        <taxon>Neobatrachia</taxon>
        <taxon>Ranoidea</taxon>
        <taxon>Ranidae</taxon>
        <taxon>Staurois</taxon>
    </lineage>
</organism>
<gene>
    <name evidence="2" type="ORF">SPARVUS_LOCUS10277398</name>
</gene>
<keyword evidence="3" id="KW-1185">Reference proteome</keyword>